<evidence type="ECO:0000313" key="1">
    <source>
        <dbReference type="EMBL" id="JAH52468.1"/>
    </source>
</evidence>
<proteinExistence type="predicted"/>
<dbReference type="AlphaFoldDB" id="A0A0E9TIC6"/>
<reference evidence="1" key="1">
    <citation type="submission" date="2014-11" db="EMBL/GenBank/DDBJ databases">
        <authorList>
            <person name="Amaro Gonzalez C."/>
        </authorList>
    </citation>
    <scope>NUCLEOTIDE SEQUENCE</scope>
</reference>
<dbReference type="EMBL" id="GBXM01056109">
    <property type="protein sequence ID" value="JAH52468.1"/>
    <property type="molecule type" value="Transcribed_RNA"/>
</dbReference>
<dbReference type="PROSITE" id="PS51257">
    <property type="entry name" value="PROKAR_LIPOPROTEIN"/>
    <property type="match status" value="1"/>
</dbReference>
<sequence length="38" mass="4297">MFSDKPVLCIASTSLACFSLAYFYITFQHVADPPIQRD</sequence>
<organism evidence="1">
    <name type="scientific">Anguilla anguilla</name>
    <name type="common">European freshwater eel</name>
    <name type="synonym">Muraena anguilla</name>
    <dbReference type="NCBI Taxonomy" id="7936"/>
    <lineage>
        <taxon>Eukaryota</taxon>
        <taxon>Metazoa</taxon>
        <taxon>Chordata</taxon>
        <taxon>Craniata</taxon>
        <taxon>Vertebrata</taxon>
        <taxon>Euteleostomi</taxon>
        <taxon>Actinopterygii</taxon>
        <taxon>Neopterygii</taxon>
        <taxon>Teleostei</taxon>
        <taxon>Anguilliformes</taxon>
        <taxon>Anguillidae</taxon>
        <taxon>Anguilla</taxon>
    </lineage>
</organism>
<reference evidence="1" key="2">
    <citation type="journal article" date="2015" name="Fish Shellfish Immunol.">
        <title>Early steps in the European eel (Anguilla anguilla)-Vibrio vulnificus interaction in the gills: Role of the RtxA13 toxin.</title>
        <authorList>
            <person name="Callol A."/>
            <person name="Pajuelo D."/>
            <person name="Ebbesson L."/>
            <person name="Teles M."/>
            <person name="MacKenzie S."/>
            <person name="Amaro C."/>
        </authorList>
    </citation>
    <scope>NUCLEOTIDE SEQUENCE</scope>
</reference>
<protein>
    <submittedName>
        <fullName evidence="1">Uncharacterized protein</fullName>
    </submittedName>
</protein>
<name>A0A0E9TIC6_ANGAN</name>
<accession>A0A0E9TIC6</accession>